<accession>A0ABQ5ER33</accession>
<reference evidence="1" key="1">
    <citation type="journal article" date="2022" name="Int. J. Mol. Sci.">
        <title>Draft Genome of Tanacetum Coccineum: Genomic Comparison of Closely Related Tanacetum-Family Plants.</title>
        <authorList>
            <person name="Yamashiro T."/>
            <person name="Shiraishi A."/>
            <person name="Nakayama K."/>
            <person name="Satake H."/>
        </authorList>
    </citation>
    <scope>NUCLEOTIDE SEQUENCE</scope>
</reference>
<comment type="caution">
    <text evidence="1">The sequence shown here is derived from an EMBL/GenBank/DDBJ whole genome shotgun (WGS) entry which is preliminary data.</text>
</comment>
<organism evidence="1 2">
    <name type="scientific">Tanacetum coccineum</name>
    <dbReference type="NCBI Taxonomy" id="301880"/>
    <lineage>
        <taxon>Eukaryota</taxon>
        <taxon>Viridiplantae</taxon>
        <taxon>Streptophyta</taxon>
        <taxon>Embryophyta</taxon>
        <taxon>Tracheophyta</taxon>
        <taxon>Spermatophyta</taxon>
        <taxon>Magnoliopsida</taxon>
        <taxon>eudicotyledons</taxon>
        <taxon>Gunneridae</taxon>
        <taxon>Pentapetalae</taxon>
        <taxon>asterids</taxon>
        <taxon>campanulids</taxon>
        <taxon>Asterales</taxon>
        <taxon>Asteraceae</taxon>
        <taxon>Asteroideae</taxon>
        <taxon>Anthemideae</taxon>
        <taxon>Anthemidinae</taxon>
        <taxon>Tanacetum</taxon>
    </lineage>
</organism>
<protein>
    <submittedName>
        <fullName evidence="1">Uncharacterized protein</fullName>
    </submittedName>
</protein>
<name>A0ABQ5ER33_9ASTR</name>
<keyword evidence="2" id="KW-1185">Reference proteome</keyword>
<dbReference type="EMBL" id="BQNB010016587">
    <property type="protein sequence ID" value="GJT53446.1"/>
    <property type="molecule type" value="Genomic_DNA"/>
</dbReference>
<evidence type="ECO:0000313" key="1">
    <source>
        <dbReference type="EMBL" id="GJT53446.1"/>
    </source>
</evidence>
<reference evidence="1" key="2">
    <citation type="submission" date="2022-01" db="EMBL/GenBank/DDBJ databases">
        <authorList>
            <person name="Yamashiro T."/>
            <person name="Shiraishi A."/>
            <person name="Satake H."/>
            <person name="Nakayama K."/>
        </authorList>
    </citation>
    <scope>NUCLEOTIDE SEQUENCE</scope>
</reference>
<dbReference type="Proteomes" id="UP001151760">
    <property type="component" value="Unassembled WGS sequence"/>
</dbReference>
<proteinExistence type="predicted"/>
<gene>
    <name evidence="1" type="ORF">Tco_0988500</name>
</gene>
<sequence>MALSKDGTALLLRLLEQCSQLPLSFWAEAISKKILFDMSLGIDNIYIHPSDTLCIHKKKKACLSTTSNKLLVGTCEESDMHQTVDKQEIEYFGPVNELTVDEF</sequence>
<evidence type="ECO:0000313" key="2">
    <source>
        <dbReference type="Proteomes" id="UP001151760"/>
    </source>
</evidence>